<dbReference type="PATRIC" id="fig|1331206.3.peg.2432"/>
<dbReference type="Pfam" id="PF00149">
    <property type="entry name" value="Metallophos"/>
    <property type="match status" value="1"/>
</dbReference>
<sequence length="217" mass="24076">MGDIHGHFPRLKQVLDRFGFDPACDRLFSVGDMIDRGPHSEAAVDWLDEPWFFAVQGNHEDLAVRHVRNGLVDVDNWRRYGGGWFLDLPAARQQALAARYEALPVVIELQTAAGAIGLLHADSPVRDWSRLAGAMRTHRRRSRGRAQWSRDRLAQADASGVANVRAVVAGHTPLSQPVVLGNVYHIDTGGWQEDGYFTLLDLGSLSAWPKPARTTPL</sequence>
<reference evidence="2 3" key="1">
    <citation type="submission" date="2014-03" db="EMBL/GenBank/DDBJ databases">
        <title>Genome sequence of Bordetella holmseii.</title>
        <authorList>
            <person name="Harvill E."/>
            <person name="Goodfield L.L."/>
            <person name="Ivanov Y."/>
            <person name="Meyer J.A."/>
            <person name="Newth C."/>
            <person name="Cassiday P."/>
            <person name="Tondella M.L."/>
            <person name="Liao P."/>
            <person name="Zimmerman J."/>
            <person name="Meert K."/>
            <person name="Wessel D."/>
            <person name="Berger J."/>
            <person name="Dean J.M."/>
            <person name="Holubkov R."/>
            <person name="Burr J."/>
            <person name="Liu T."/>
            <person name="Brinkac L.M."/>
            <person name="Sanka R."/>
            <person name="Kim M."/>
            <person name="Losada L."/>
        </authorList>
    </citation>
    <scope>NUCLEOTIDE SEQUENCE [LARGE SCALE GENOMIC DNA]</scope>
    <source>
        <strain evidence="2 3">CDC-H585-BH</strain>
    </source>
</reference>
<evidence type="ECO:0000313" key="3">
    <source>
        <dbReference type="Proteomes" id="UP000026682"/>
    </source>
</evidence>
<dbReference type="EMBL" id="JFZZ01000089">
    <property type="protein sequence ID" value="KAK89748.1"/>
    <property type="molecule type" value="Genomic_DNA"/>
</dbReference>
<gene>
    <name evidence="2" type="ORF">L497_0604</name>
</gene>
<evidence type="ECO:0000259" key="1">
    <source>
        <dbReference type="Pfam" id="PF00149"/>
    </source>
</evidence>
<dbReference type="GO" id="GO:0016791">
    <property type="term" value="F:phosphatase activity"/>
    <property type="evidence" value="ECO:0007669"/>
    <property type="project" value="TreeGrafter"/>
</dbReference>
<name>A0A158M4G7_9BORD</name>
<dbReference type="GO" id="GO:0008803">
    <property type="term" value="F:bis(5'-nucleosyl)-tetraphosphatase (symmetrical) activity"/>
    <property type="evidence" value="ECO:0007669"/>
    <property type="project" value="TreeGrafter"/>
</dbReference>
<dbReference type="GeneID" id="93120549"/>
<organism evidence="2 3">
    <name type="scientific">Bordetella holmesii CDC-H585-BH</name>
    <dbReference type="NCBI Taxonomy" id="1331206"/>
    <lineage>
        <taxon>Bacteria</taxon>
        <taxon>Pseudomonadati</taxon>
        <taxon>Pseudomonadota</taxon>
        <taxon>Betaproteobacteria</taxon>
        <taxon>Burkholderiales</taxon>
        <taxon>Alcaligenaceae</taxon>
        <taxon>Bordetella</taxon>
    </lineage>
</organism>
<accession>A0A158M4G7</accession>
<dbReference type="InterPro" id="IPR050126">
    <property type="entry name" value="Ap4A_hydrolase"/>
</dbReference>
<comment type="caution">
    <text evidence="2">The sequence shown here is derived from an EMBL/GenBank/DDBJ whole genome shotgun (WGS) entry which is preliminary data.</text>
</comment>
<dbReference type="GO" id="GO:0005737">
    <property type="term" value="C:cytoplasm"/>
    <property type="evidence" value="ECO:0007669"/>
    <property type="project" value="TreeGrafter"/>
</dbReference>
<dbReference type="AlphaFoldDB" id="A0A158M4G7"/>
<feature type="domain" description="Calcineurin-like phosphoesterase" evidence="1">
    <location>
        <begin position="1"/>
        <end position="172"/>
    </location>
</feature>
<dbReference type="PANTHER" id="PTHR42850:SF11">
    <property type="entry name" value="BIS(5'-NUCLEOSYL)-TETRAPHOSPHATASE [SYMMETRICAL]"/>
    <property type="match status" value="1"/>
</dbReference>
<dbReference type="PANTHER" id="PTHR42850">
    <property type="entry name" value="METALLOPHOSPHOESTERASE"/>
    <property type="match status" value="1"/>
</dbReference>
<dbReference type="Gene3D" id="3.60.21.10">
    <property type="match status" value="1"/>
</dbReference>
<dbReference type="InterPro" id="IPR029052">
    <property type="entry name" value="Metallo-depent_PP-like"/>
</dbReference>
<dbReference type="STRING" id="35814.BBB42_06360"/>
<dbReference type="Proteomes" id="UP000026682">
    <property type="component" value="Unassembled WGS sequence"/>
</dbReference>
<evidence type="ECO:0000313" key="2">
    <source>
        <dbReference type="EMBL" id="KAK89748.1"/>
    </source>
</evidence>
<dbReference type="GO" id="GO:0110154">
    <property type="term" value="P:RNA decapping"/>
    <property type="evidence" value="ECO:0007669"/>
    <property type="project" value="TreeGrafter"/>
</dbReference>
<dbReference type="InterPro" id="IPR004843">
    <property type="entry name" value="Calcineurin-like_PHP"/>
</dbReference>
<dbReference type="RefSeq" id="WP_005012934.1">
    <property type="nucleotide sequence ID" value="NZ_JFZZ01000089.1"/>
</dbReference>
<proteinExistence type="predicted"/>
<dbReference type="SUPFAM" id="SSF56300">
    <property type="entry name" value="Metallo-dependent phosphatases"/>
    <property type="match status" value="1"/>
</dbReference>
<protein>
    <submittedName>
        <fullName evidence="2">Calcineurin-like phosphoesterase family protein</fullName>
    </submittedName>
</protein>